<dbReference type="InterPro" id="IPR006083">
    <property type="entry name" value="PRK/URK"/>
</dbReference>
<dbReference type="PRINTS" id="PR00988">
    <property type="entry name" value="URIDINKINASE"/>
</dbReference>
<evidence type="ECO:0000259" key="1">
    <source>
        <dbReference type="Pfam" id="PF00485"/>
    </source>
</evidence>
<dbReference type="STRING" id="1798542.A3F54_00230"/>
<dbReference type="Proteomes" id="UP000176952">
    <property type="component" value="Unassembled WGS sequence"/>
</dbReference>
<sequence length="221" mass="24820">MDSSFIVPIVGPSASGKTKLLKLLCEIFWAFAEIVPQDSYYLGPEFMPSFLLDPDNYDHPESLEWSLLIQDISDRKKGLAIRMPVYSMPQHRRSSDVVDVIGPSEITFIDGTLALAFQHRIIAPLRPYIGMSVFVDAPRALRAERRVKRDVEERGRTEESVRSQLKATVWPMEDMWLMPSKDNADIVIYNTGSLEDLKRKARFVAGAIALAAGIPIAALDL</sequence>
<organism evidence="2 3">
    <name type="scientific">Candidatus Kerfeldbacteria bacterium RIFCSPHIGHO2_12_FULL_48_17</name>
    <dbReference type="NCBI Taxonomy" id="1798542"/>
    <lineage>
        <taxon>Bacteria</taxon>
        <taxon>Candidatus Kerfeldiibacteriota</taxon>
    </lineage>
</organism>
<proteinExistence type="predicted"/>
<reference evidence="2 3" key="1">
    <citation type="journal article" date="2016" name="Nat. Commun.">
        <title>Thousands of microbial genomes shed light on interconnected biogeochemical processes in an aquifer system.</title>
        <authorList>
            <person name="Anantharaman K."/>
            <person name="Brown C.T."/>
            <person name="Hug L.A."/>
            <person name="Sharon I."/>
            <person name="Castelle C.J."/>
            <person name="Probst A.J."/>
            <person name="Thomas B.C."/>
            <person name="Singh A."/>
            <person name="Wilkins M.J."/>
            <person name="Karaoz U."/>
            <person name="Brodie E.L."/>
            <person name="Williams K.H."/>
            <person name="Hubbard S.S."/>
            <person name="Banfield J.F."/>
        </authorList>
    </citation>
    <scope>NUCLEOTIDE SEQUENCE [LARGE SCALE GENOMIC DNA]</scope>
</reference>
<name>A0A1G2B0C9_9BACT</name>
<dbReference type="Gene3D" id="3.40.50.300">
    <property type="entry name" value="P-loop containing nucleotide triphosphate hydrolases"/>
    <property type="match status" value="1"/>
</dbReference>
<dbReference type="InterPro" id="IPR027417">
    <property type="entry name" value="P-loop_NTPase"/>
</dbReference>
<evidence type="ECO:0000313" key="2">
    <source>
        <dbReference type="EMBL" id="OGY82643.1"/>
    </source>
</evidence>
<dbReference type="AlphaFoldDB" id="A0A1G2B0C9"/>
<comment type="caution">
    <text evidence="2">The sequence shown here is derived from an EMBL/GenBank/DDBJ whole genome shotgun (WGS) entry which is preliminary data.</text>
</comment>
<protein>
    <recommendedName>
        <fullName evidence="1">Phosphoribulokinase/uridine kinase domain-containing protein</fullName>
    </recommendedName>
</protein>
<dbReference type="SUPFAM" id="SSF52540">
    <property type="entry name" value="P-loop containing nucleoside triphosphate hydrolases"/>
    <property type="match status" value="1"/>
</dbReference>
<evidence type="ECO:0000313" key="3">
    <source>
        <dbReference type="Proteomes" id="UP000176952"/>
    </source>
</evidence>
<dbReference type="GO" id="GO:0016301">
    <property type="term" value="F:kinase activity"/>
    <property type="evidence" value="ECO:0007669"/>
    <property type="project" value="InterPro"/>
</dbReference>
<dbReference type="Pfam" id="PF00485">
    <property type="entry name" value="PRK"/>
    <property type="match status" value="1"/>
</dbReference>
<feature type="domain" description="Phosphoribulokinase/uridine kinase" evidence="1">
    <location>
        <begin position="56"/>
        <end position="189"/>
    </location>
</feature>
<dbReference type="EMBL" id="MHKD01000027">
    <property type="protein sequence ID" value="OGY82643.1"/>
    <property type="molecule type" value="Genomic_DNA"/>
</dbReference>
<gene>
    <name evidence="2" type="ORF">A3F54_00230</name>
</gene>
<dbReference type="GO" id="GO:0005524">
    <property type="term" value="F:ATP binding"/>
    <property type="evidence" value="ECO:0007669"/>
    <property type="project" value="InterPro"/>
</dbReference>
<dbReference type="PANTHER" id="PTHR10285">
    <property type="entry name" value="URIDINE KINASE"/>
    <property type="match status" value="1"/>
</dbReference>
<accession>A0A1G2B0C9</accession>